<dbReference type="Pfam" id="PF13671">
    <property type="entry name" value="AAA_33"/>
    <property type="match status" value="1"/>
</dbReference>
<dbReference type="OrthoDB" id="3231855at2759"/>
<protein>
    <submittedName>
        <fullName evidence="1">Kinase</fullName>
    </submittedName>
</protein>
<dbReference type="Gene3D" id="3.40.50.300">
    <property type="entry name" value="P-loop containing nucleotide triphosphate hydrolases"/>
    <property type="match status" value="1"/>
</dbReference>
<evidence type="ECO:0000313" key="1">
    <source>
        <dbReference type="EMBL" id="EZG55441.1"/>
    </source>
</evidence>
<organism evidence="1 2">
    <name type="scientific">Gregarina niphandrodes</name>
    <name type="common">Septate eugregarine</name>
    <dbReference type="NCBI Taxonomy" id="110365"/>
    <lineage>
        <taxon>Eukaryota</taxon>
        <taxon>Sar</taxon>
        <taxon>Alveolata</taxon>
        <taxon>Apicomplexa</taxon>
        <taxon>Conoidasida</taxon>
        <taxon>Gregarinasina</taxon>
        <taxon>Eugregarinorida</taxon>
        <taxon>Gregarinidae</taxon>
        <taxon>Gregarina</taxon>
    </lineage>
</organism>
<dbReference type="EMBL" id="AFNH02000846">
    <property type="protein sequence ID" value="EZG55441.1"/>
    <property type="molecule type" value="Genomic_DNA"/>
</dbReference>
<dbReference type="GO" id="GO:0016301">
    <property type="term" value="F:kinase activity"/>
    <property type="evidence" value="ECO:0007669"/>
    <property type="project" value="UniProtKB-KW"/>
</dbReference>
<reference evidence="1" key="1">
    <citation type="submission" date="2013-12" db="EMBL/GenBank/DDBJ databases">
        <authorList>
            <person name="Omoto C.K."/>
            <person name="Sibley D."/>
            <person name="Venepally P."/>
            <person name="Hadjithomas M."/>
            <person name="Karamycheva S."/>
            <person name="Brunk B."/>
            <person name="Roos D."/>
            <person name="Caler E."/>
            <person name="Lorenzi H."/>
        </authorList>
    </citation>
    <scope>NUCLEOTIDE SEQUENCE</scope>
</reference>
<evidence type="ECO:0000313" key="2">
    <source>
        <dbReference type="Proteomes" id="UP000019763"/>
    </source>
</evidence>
<dbReference type="PANTHER" id="PTHR13308">
    <property type="entry name" value="NEDD4-BINDING PROTEIN 2-LIKE 1"/>
    <property type="match status" value="1"/>
</dbReference>
<dbReference type="AlphaFoldDB" id="A0A023B3B1"/>
<dbReference type="SUPFAM" id="SSF52540">
    <property type="entry name" value="P-loop containing nucleoside triphosphate hydrolases"/>
    <property type="match status" value="1"/>
</dbReference>
<dbReference type="VEuPathDB" id="CryptoDB:GNI_113020"/>
<dbReference type="InterPro" id="IPR027417">
    <property type="entry name" value="P-loop_NTPase"/>
</dbReference>
<dbReference type="OMA" id="GYWNTYS"/>
<proteinExistence type="predicted"/>
<accession>A0A023B3B1</accession>
<comment type="caution">
    <text evidence="1">The sequence shown here is derived from an EMBL/GenBank/DDBJ whole genome shotgun (WGS) entry which is preliminary data.</text>
</comment>
<dbReference type="eggNOG" id="KOG2401">
    <property type="taxonomic scope" value="Eukaryota"/>
</dbReference>
<keyword evidence="1" id="KW-0808">Transferase</keyword>
<dbReference type="RefSeq" id="XP_011131552.1">
    <property type="nucleotide sequence ID" value="XM_011133250.1"/>
</dbReference>
<sequence length="213" mass="24051">MEELKTEGATAEELKRDDLEVEEWKKNSPVLILIRGVPGSGKSTLAKRLAAQWPDLVHLEADMYFVDQQGEYRWEPAKLGAAHDWCQMWAYSCMCTGSYSVVVSNTFMEQWELEGYVALAAITPVRHVIIHDCPLFSGFSNCHQVPSASVDRMRSKWQPSDKVVAALQPLYPALTFRLSPLKNTERATPKHATLPECAEHTQLESHIAREPEV</sequence>
<keyword evidence="1" id="KW-0418">Kinase</keyword>
<dbReference type="PANTHER" id="PTHR13308:SF40">
    <property type="entry name" value="NEDD4-BINDING PROTEIN 2-LIKE 1"/>
    <property type="match status" value="1"/>
</dbReference>
<gene>
    <name evidence="1" type="ORF">GNI_113020</name>
</gene>
<dbReference type="GeneID" id="22913972"/>
<dbReference type="Proteomes" id="UP000019763">
    <property type="component" value="Unassembled WGS sequence"/>
</dbReference>
<dbReference type="InterPro" id="IPR026302">
    <property type="entry name" value="NEDD4-bd_p2"/>
</dbReference>
<name>A0A023B3B1_GRENI</name>
<keyword evidence="2" id="KW-1185">Reference proteome</keyword>